<dbReference type="AlphaFoldDB" id="Q581H5"/>
<name>Q581H5_9TRYP</name>
<protein>
    <submittedName>
        <fullName evidence="2">Uncharacterized protein</fullName>
    </submittedName>
</protein>
<sequence>MMNGAPGSKEEEKKNECTHHRKHADKKMFSPLSIPFHSSNSPHHHQGHVSQIKTFIFLTRTRLWGSE</sequence>
<dbReference type="EMBL" id="AC091781">
    <property type="protein sequence ID" value="AAX80138.1"/>
    <property type="molecule type" value="Genomic_DNA"/>
</dbReference>
<accession>Q581H5</accession>
<evidence type="ECO:0000256" key="1">
    <source>
        <dbReference type="SAM" id="MobiDB-lite"/>
    </source>
</evidence>
<organism evidence="2">
    <name type="scientific">Trypanosoma brucei</name>
    <dbReference type="NCBI Taxonomy" id="5691"/>
    <lineage>
        <taxon>Eukaryota</taxon>
        <taxon>Discoba</taxon>
        <taxon>Euglenozoa</taxon>
        <taxon>Kinetoplastea</taxon>
        <taxon>Metakinetoplastina</taxon>
        <taxon>Trypanosomatida</taxon>
        <taxon>Trypanosomatidae</taxon>
        <taxon>Trypanosoma</taxon>
    </lineage>
</organism>
<feature type="compositionally biased region" description="Basic and acidic residues" evidence="1">
    <location>
        <begin position="8"/>
        <end position="18"/>
    </location>
</feature>
<evidence type="ECO:0000313" key="2">
    <source>
        <dbReference type="EMBL" id="AAX80138.1"/>
    </source>
</evidence>
<reference evidence="2" key="2">
    <citation type="submission" date="2002-04" db="EMBL/GenBank/DDBJ databases">
        <authorList>
            <person name="El-Sayed N.M."/>
            <person name="Khalak H."/>
            <person name="Adams M.D."/>
        </authorList>
    </citation>
    <scope>NUCLEOTIDE SEQUENCE</scope>
    <source>
        <strain evidence="2">GUTat10.1</strain>
    </source>
</reference>
<reference evidence="2" key="1">
    <citation type="submission" date="2001-06" db="EMBL/GenBank/DDBJ databases">
        <authorList>
            <person name="Ghedin E."/>
            <person name="Blandin G."/>
            <person name="Bartholomeu D."/>
            <person name="Caler E."/>
            <person name="Haas B."/>
            <person name="Hannick L."/>
            <person name="Shallom J."/>
            <person name="Hou L."/>
            <person name="Djikeng A."/>
            <person name="Feldblyum T."/>
            <person name="Hostetler J."/>
            <person name="Johnson J."/>
            <person name="Jones K."/>
            <person name="Koo H.L."/>
            <person name="Larkin C."/>
            <person name="Pai G."/>
            <person name="Peterson J."/>
            <person name="Khalak H.G."/>
            <person name="Salzberg S."/>
            <person name="Simpson A.J."/>
            <person name="Tallon L."/>
            <person name="Van Aken S."/>
            <person name="Wanless D."/>
            <person name="White O."/>
            <person name="Wortman J."/>
            <person name="Fraser C.M."/>
            <person name="El-Sayed N.M.A."/>
        </authorList>
    </citation>
    <scope>NUCLEOTIDE SEQUENCE</scope>
    <source>
        <strain evidence="2">GUTat10.1</strain>
    </source>
</reference>
<feature type="region of interest" description="Disordered" evidence="1">
    <location>
        <begin position="1"/>
        <end position="26"/>
    </location>
</feature>
<reference evidence="2" key="3">
    <citation type="submission" date="2005-04" db="EMBL/GenBank/DDBJ databases">
        <authorList>
            <person name="Haas B."/>
            <person name="Blandin G."/>
            <person name="El-Sayed N."/>
        </authorList>
    </citation>
    <scope>NUCLEOTIDE SEQUENCE</scope>
    <source>
        <strain evidence="2">GUTat10.1</strain>
    </source>
</reference>
<gene>
    <name evidence="2" type="ORF">Tb04.30K5.980</name>
</gene>
<proteinExistence type="predicted"/>